<keyword evidence="3 7" id="KW-0812">Transmembrane</keyword>
<evidence type="ECO:0000313" key="10">
    <source>
        <dbReference type="EMBL" id="XBH19602.1"/>
    </source>
</evidence>
<evidence type="ECO:0000256" key="7">
    <source>
        <dbReference type="SAM" id="Phobius"/>
    </source>
</evidence>
<feature type="transmembrane region" description="Helical" evidence="7">
    <location>
        <begin position="376"/>
        <end position="397"/>
    </location>
</feature>
<feature type="domain" description="MacB-like periplasmic core" evidence="9">
    <location>
        <begin position="530"/>
        <end position="644"/>
    </location>
</feature>
<reference evidence="10" key="1">
    <citation type="submission" date="2023-03" db="EMBL/GenBank/DDBJ databases">
        <title>Edaphobacter sp.</title>
        <authorList>
            <person name="Huber K.J."/>
            <person name="Papendorf J."/>
            <person name="Pilke C."/>
            <person name="Bunk B."/>
            <person name="Sproeer C."/>
            <person name="Pester M."/>
        </authorList>
    </citation>
    <scope>NUCLEOTIDE SEQUENCE</scope>
    <source>
        <strain evidence="10">DSM 110680</strain>
    </source>
</reference>
<feature type="transmembrane region" description="Helical" evidence="7">
    <location>
        <begin position="780"/>
        <end position="803"/>
    </location>
</feature>
<proteinExistence type="inferred from homology"/>
<evidence type="ECO:0000256" key="2">
    <source>
        <dbReference type="ARBA" id="ARBA00022475"/>
    </source>
</evidence>
<dbReference type="PANTHER" id="PTHR30572:SF4">
    <property type="entry name" value="ABC TRANSPORTER PERMEASE YTRF"/>
    <property type="match status" value="1"/>
</dbReference>
<dbReference type="Pfam" id="PF02687">
    <property type="entry name" value="FtsX"/>
    <property type="match status" value="2"/>
</dbReference>
<feature type="transmembrane region" description="Helical" evidence="7">
    <location>
        <begin position="282"/>
        <end position="303"/>
    </location>
</feature>
<accession>A0AAU7DQN9</accession>
<evidence type="ECO:0000256" key="3">
    <source>
        <dbReference type="ARBA" id="ARBA00022692"/>
    </source>
</evidence>
<protein>
    <submittedName>
        <fullName evidence="10">ABC transporter permease</fullName>
    </submittedName>
</protein>
<evidence type="ECO:0000256" key="5">
    <source>
        <dbReference type="ARBA" id="ARBA00023136"/>
    </source>
</evidence>
<keyword evidence="5 7" id="KW-0472">Membrane</keyword>
<keyword evidence="2" id="KW-1003">Cell membrane</keyword>
<dbReference type="RefSeq" id="WP_348264821.1">
    <property type="nucleotide sequence ID" value="NZ_CP121196.1"/>
</dbReference>
<evidence type="ECO:0000256" key="6">
    <source>
        <dbReference type="ARBA" id="ARBA00038076"/>
    </source>
</evidence>
<feature type="transmembrane region" description="Helical" evidence="7">
    <location>
        <begin position="423"/>
        <end position="447"/>
    </location>
</feature>
<feature type="transmembrane region" description="Helical" evidence="7">
    <location>
        <begin position="735"/>
        <end position="760"/>
    </location>
</feature>
<dbReference type="InterPro" id="IPR050250">
    <property type="entry name" value="Macrolide_Exporter_MacB"/>
</dbReference>
<feature type="domain" description="ABC3 transporter permease C-terminal" evidence="8">
    <location>
        <begin position="286"/>
        <end position="404"/>
    </location>
</feature>
<dbReference type="InterPro" id="IPR017800">
    <property type="entry name" value="ADOP"/>
</dbReference>
<dbReference type="EMBL" id="CP121196">
    <property type="protein sequence ID" value="XBH19602.1"/>
    <property type="molecule type" value="Genomic_DNA"/>
</dbReference>
<evidence type="ECO:0000256" key="1">
    <source>
        <dbReference type="ARBA" id="ARBA00004651"/>
    </source>
</evidence>
<feature type="transmembrane region" description="Helical" evidence="7">
    <location>
        <begin position="336"/>
        <end position="356"/>
    </location>
</feature>
<dbReference type="Pfam" id="PF12704">
    <property type="entry name" value="MacB_PCD"/>
    <property type="match status" value="2"/>
</dbReference>
<dbReference type="InterPro" id="IPR003838">
    <property type="entry name" value="ABC3_permease_C"/>
</dbReference>
<dbReference type="NCBIfam" id="TIGR03434">
    <property type="entry name" value="ADOP"/>
    <property type="match status" value="1"/>
</dbReference>
<feature type="domain" description="MacB-like periplasmic core" evidence="9">
    <location>
        <begin position="20"/>
        <end position="244"/>
    </location>
</feature>
<sequence>MFGRDLRFTMRQLRRAPGFTLTVALTLALGIGSATAVYSIVDAVLLRPLPFPRADRLVELDNRETLVGGASRSNDVSYPNFFDWRSQTKSFQSLSSYKTNGFTLGGRDGEPATRTTGVLVSSEFFSTVGVAPILGRGFQREEEQAGNRSVVIGFGLWKSLFNSSPSALGKVIRLDEKPYTVVGVMPAGFQFPIATPDAQIWVTLAQDAEGAHSSASQRGYNQLDVVGRLRDGVSIDQARAEMNTIQRGLALHYPDDDKEYTSVDITSELNTVVGDARKPLQLLFAAVGVLLLIACANAAGLLLTRSNGRVSELSIRAALGASRAMVLRQLMLESSVLSLCGGGLGVALVTAVLRVAPRFLPVDLVRSQTIALNVQVLAFALGISLVTGLVFGVLPALRMSRLQPASALRASMRSATAGRRQHLLHSGLIVTQTALSLVLLTGAGLLMRSFDQILRVDPGFDPSHLLTFRVAVPESRYDGNQQVAFFHRLESRLEMVPGVQSAAAGFPLPLSGGNIRISFSIIGQPVATGDEPSERVSLIDRRFFETLRIPIKQGRFFLAAEHESEGQPVVLINEAFAQKYFPGQNPVGQHMRSGLGAGDPPPIREIVGVVGDVKRASLTEQELPEYYIPIEQAPVAPPPVAVRVSGDPASYENAVRSAVAEIDPALPVYRLHPYADDLSRITARQRFQAVLITAFAATAMFLAAVGLYSLLGFIVNQRTSELGLRFALGAQRSSVLLLILRHGVALSTTGLALGLAASLMLTRFLGGMLFHVKPFDPLTFASVSMLLLAVVTLASLVPAYFASKIDPIETLRML</sequence>
<evidence type="ECO:0000256" key="4">
    <source>
        <dbReference type="ARBA" id="ARBA00022989"/>
    </source>
</evidence>
<dbReference type="PANTHER" id="PTHR30572">
    <property type="entry name" value="MEMBRANE COMPONENT OF TRANSPORTER-RELATED"/>
    <property type="match status" value="1"/>
</dbReference>
<name>A0AAU7DQN9_9BACT</name>
<organism evidence="10">
    <name type="scientific">Telmatobacter sp. DSM 110680</name>
    <dbReference type="NCBI Taxonomy" id="3036704"/>
    <lineage>
        <taxon>Bacteria</taxon>
        <taxon>Pseudomonadati</taxon>
        <taxon>Acidobacteriota</taxon>
        <taxon>Terriglobia</taxon>
        <taxon>Terriglobales</taxon>
        <taxon>Acidobacteriaceae</taxon>
        <taxon>Telmatobacter</taxon>
    </lineage>
</organism>
<feature type="transmembrane region" description="Helical" evidence="7">
    <location>
        <begin position="689"/>
        <end position="714"/>
    </location>
</feature>
<comment type="subcellular location">
    <subcellularLocation>
        <location evidence="1">Cell membrane</location>
        <topology evidence="1">Multi-pass membrane protein</topology>
    </subcellularLocation>
</comment>
<keyword evidence="4 7" id="KW-1133">Transmembrane helix</keyword>
<dbReference type="AlphaFoldDB" id="A0AAU7DQN9"/>
<evidence type="ECO:0000259" key="8">
    <source>
        <dbReference type="Pfam" id="PF02687"/>
    </source>
</evidence>
<evidence type="ECO:0000259" key="9">
    <source>
        <dbReference type="Pfam" id="PF12704"/>
    </source>
</evidence>
<comment type="similarity">
    <text evidence="6">Belongs to the ABC-4 integral membrane protein family.</text>
</comment>
<dbReference type="GO" id="GO:0022857">
    <property type="term" value="F:transmembrane transporter activity"/>
    <property type="evidence" value="ECO:0007669"/>
    <property type="project" value="TreeGrafter"/>
</dbReference>
<gene>
    <name evidence="10" type="ORF">P8935_09845</name>
</gene>
<dbReference type="InterPro" id="IPR025857">
    <property type="entry name" value="MacB_PCD"/>
</dbReference>
<dbReference type="GO" id="GO:0005886">
    <property type="term" value="C:plasma membrane"/>
    <property type="evidence" value="ECO:0007669"/>
    <property type="project" value="UniProtKB-SubCell"/>
</dbReference>
<feature type="domain" description="ABC3 transporter permease C-terminal" evidence="8">
    <location>
        <begin position="694"/>
        <end position="807"/>
    </location>
</feature>